<evidence type="ECO:0000313" key="1">
    <source>
        <dbReference type="EMBL" id="ETL29352.1"/>
    </source>
</evidence>
<dbReference type="AlphaFoldDB" id="W2I7B8"/>
<gene>
    <name evidence="1" type="ORF">L916_17446</name>
</gene>
<reference evidence="1" key="1">
    <citation type="submission" date="2013-11" db="EMBL/GenBank/DDBJ databases">
        <title>The Genome Sequence of Phytophthora parasitica CJ05E6.</title>
        <authorList>
            <consortium name="The Broad Institute Genomics Platform"/>
            <person name="Russ C."/>
            <person name="Tyler B."/>
            <person name="Panabieres F."/>
            <person name="Shan W."/>
            <person name="Tripathy S."/>
            <person name="Grunwald N."/>
            <person name="Machado M."/>
            <person name="Johnson C.S."/>
            <person name="Arredondo F."/>
            <person name="Hong C."/>
            <person name="Coffey M."/>
            <person name="Young S.K."/>
            <person name="Zeng Q."/>
            <person name="Gargeya S."/>
            <person name="Fitzgerald M."/>
            <person name="Abouelleil A."/>
            <person name="Alvarado L."/>
            <person name="Chapman S.B."/>
            <person name="Gainer-Dewar J."/>
            <person name="Goldberg J."/>
            <person name="Griggs A."/>
            <person name="Gujja S."/>
            <person name="Hansen M."/>
            <person name="Howarth C."/>
            <person name="Imamovic A."/>
            <person name="Ireland A."/>
            <person name="Larimer J."/>
            <person name="McCowan C."/>
            <person name="Murphy C."/>
            <person name="Pearson M."/>
            <person name="Poon T.W."/>
            <person name="Priest M."/>
            <person name="Roberts A."/>
            <person name="Saif S."/>
            <person name="Shea T."/>
            <person name="Sykes S."/>
            <person name="Wortman J."/>
            <person name="Nusbaum C."/>
            <person name="Birren B."/>
        </authorList>
    </citation>
    <scope>NUCLEOTIDE SEQUENCE [LARGE SCALE GENOMIC DNA]</scope>
    <source>
        <strain evidence="1">CJ05E6</strain>
    </source>
</reference>
<protein>
    <submittedName>
        <fullName evidence="1">Uncharacterized protein</fullName>
    </submittedName>
</protein>
<sequence>CHGLQLDGGFTFLVDCIQKVCSLQAQHAASYKQGQEEQTSVFHV</sequence>
<accession>W2I7B8</accession>
<dbReference type="EMBL" id="KI675494">
    <property type="protein sequence ID" value="ETL29352.1"/>
    <property type="molecule type" value="Genomic_DNA"/>
</dbReference>
<feature type="non-terminal residue" evidence="1">
    <location>
        <position position="1"/>
    </location>
</feature>
<proteinExistence type="predicted"/>
<organism evidence="1">
    <name type="scientific">Phytophthora nicotianae</name>
    <name type="common">Potato buckeye rot agent</name>
    <name type="synonym">Phytophthora parasitica</name>
    <dbReference type="NCBI Taxonomy" id="4792"/>
    <lineage>
        <taxon>Eukaryota</taxon>
        <taxon>Sar</taxon>
        <taxon>Stramenopiles</taxon>
        <taxon>Oomycota</taxon>
        <taxon>Peronosporomycetes</taxon>
        <taxon>Peronosporales</taxon>
        <taxon>Peronosporaceae</taxon>
        <taxon>Phytophthora</taxon>
    </lineage>
</organism>
<dbReference type="Proteomes" id="UP000053864">
    <property type="component" value="Unassembled WGS sequence"/>
</dbReference>
<name>W2I7B8_PHYNI</name>